<name>A0ABR1GXP0_9HYPO</name>
<evidence type="ECO:0000256" key="3">
    <source>
        <dbReference type="SAM" id="Phobius"/>
    </source>
</evidence>
<keyword evidence="3" id="KW-0812">Transmembrane</keyword>
<feature type="compositionally biased region" description="Polar residues" evidence="2">
    <location>
        <begin position="385"/>
        <end position="398"/>
    </location>
</feature>
<feature type="coiled-coil region" evidence="1">
    <location>
        <begin position="199"/>
        <end position="226"/>
    </location>
</feature>
<feature type="region of interest" description="Disordered" evidence="2">
    <location>
        <begin position="1"/>
        <end position="29"/>
    </location>
</feature>
<feature type="region of interest" description="Disordered" evidence="2">
    <location>
        <begin position="316"/>
        <end position="424"/>
    </location>
</feature>
<feature type="compositionally biased region" description="Basic and acidic residues" evidence="2">
    <location>
        <begin position="443"/>
        <end position="454"/>
    </location>
</feature>
<keyword evidence="3" id="KW-0472">Membrane</keyword>
<evidence type="ECO:0000313" key="5">
    <source>
        <dbReference type="Proteomes" id="UP001498476"/>
    </source>
</evidence>
<feature type="transmembrane region" description="Helical" evidence="3">
    <location>
        <begin position="35"/>
        <end position="56"/>
    </location>
</feature>
<reference evidence="4 5" key="1">
    <citation type="journal article" date="2025" name="Microbiol. Resour. Announc.">
        <title>Draft genome sequences for Neonectria magnoliae and Neonectria punicea, canker pathogens of Liriodendron tulipifera and Acer saccharum in West Virginia.</title>
        <authorList>
            <person name="Petronek H.M."/>
            <person name="Kasson M.T."/>
            <person name="Metheny A.M."/>
            <person name="Stauder C.M."/>
            <person name="Lovett B."/>
            <person name="Lynch S.C."/>
            <person name="Garnas J.R."/>
            <person name="Kasson L.R."/>
            <person name="Stajich J.E."/>
        </authorList>
    </citation>
    <scope>NUCLEOTIDE SEQUENCE [LARGE SCALE GENOMIC DNA]</scope>
    <source>
        <strain evidence="4 5">NRRL 64653</strain>
    </source>
</reference>
<comment type="caution">
    <text evidence="4">The sequence shown here is derived from an EMBL/GenBank/DDBJ whole genome shotgun (WGS) entry which is preliminary data.</text>
</comment>
<proteinExistence type="predicted"/>
<feature type="region of interest" description="Disordered" evidence="2">
    <location>
        <begin position="435"/>
        <end position="454"/>
    </location>
</feature>
<keyword evidence="5" id="KW-1185">Reference proteome</keyword>
<dbReference type="EMBL" id="JAZAVJ010000125">
    <property type="protein sequence ID" value="KAK7413593.1"/>
    <property type="molecule type" value="Genomic_DNA"/>
</dbReference>
<sequence>MHLNAAQPHTWVARAAQPQTTASPDDNGAGNTTTIILIVVASVVAVLLAGVVWICFSRRAKKPTTLEQTDDQKKKGFFGRVAGRLRGGRYEQASGDDADSSHQLNPTQNRRNRDVEQAANSGNTGTAAVDRNTSVRSIMTLPAYRQMAGNNEQVLGREGERDGVDVIIDLPNQEEEEELRDQEMETMYQIRTTRRQLLAEREERRIQRLEARRRNDAAALEDIRARTRAANQNTAIADLRTTVDQIKDTRNRSVSSVSYADVGVARHDGTRIRANSTESERVGLLSDAGSITLGHNRGRSASSAASGETDFVSLAPTASQGDSLSGGPWVPNVEGRAGSSLDLAETDLGDTAMPPPEYQDVSLEEGRSTTPQHEPPPDYPGPYRSASQRTQRSLTMARQSGDAEPESETHMQPMGRGVGGIPQLPSLRISRLPEIVIEPSSAHPRDDSRRETSL</sequence>
<feature type="region of interest" description="Disordered" evidence="2">
    <location>
        <begin position="90"/>
        <end position="133"/>
    </location>
</feature>
<dbReference type="Proteomes" id="UP001498476">
    <property type="component" value="Unassembled WGS sequence"/>
</dbReference>
<keyword evidence="1" id="KW-0175">Coiled coil</keyword>
<gene>
    <name evidence="4" type="ORF">QQX98_007528</name>
</gene>
<feature type="compositionally biased region" description="Polar residues" evidence="2">
    <location>
        <begin position="118"/>
        <end position="133"/>
    </location>
</feature>
<keyword evidence="3" id="KW-1133">Transmembrane helix</keyword>
<organism evidence="4 5">
    <name type="scientific">Neonectria punicea</name>
    <dbReference type="NCBI Taxonomy" id="979145"/>
    <lineage>
        <taxon>Eukaryota</taxon>
        <taxon>Fungi</taxon>
        <taxon>Dikarya</taxon>
        <taxon>Ascomycota</taxon>
        <taxon>Pezizomycotina</taxon>
        <taxon>Sordariomycetes</taxon>
        <taxon>Hypocreomycetidae</taxon>
        <taxon>Hypocreales</taxon>
        <taxon>Nectriaceae</taxon>
        <taxon>Neonectria</taxon>
    </lineage>
</organism>
<accession>A0ABR1GXP0</accession>
<evidence type="ECO:0000313" key="4">
    <source>
        <dbReference type="EMBL" id="KAK7413593.1"/>
    </source>
</evidence>
<protein>
    <submittedName>
        <fullName evidence="4">Uncharacterized protein</fullName>
    </submittedName>
</protein>
<evidence type="ECO:0000256" key="2">
    <source>
        <dbReference type="SAM" id="MobiDB-lite"/>
    </source>
</evidence>
<evidence type="ECO:0000256" key="1">
    <source>
        <dbReference type="SAM" id="Coils"/>
    </source>
</evidence>